<dbReference type="InterPro" id="IPR002885">
    <property type="entry name" value="PPR_rpt"/>
</dbReference>
<dbReference type="OrthoDB" id="1936721at2759"/>
<evidence type="ECO:0000313" key="3">
    <source>
        <dbReference type="EMBL" id="KAI0494652.1"/>
    </source>
</evidence>
<sequence length="102" mass="11953">MASVRHAQTYSAFVVRGFYQHNVMVTTALIDLYVKRGRLQYARKVFDRMQDRSVVTWSTMISGYGMHGFGKESIQLFDQMKHRMRPDHIGLFQCFQLVAMLD</sequence>
<dbReference type="InterPro" id="IPR046960">
    <property type="entry name" value="PPR_At4g14850-like_plant"/>
</dbReference>
<evidence type="ECO:0000256" key="1">
    <source>
        <dbReference type="ARBA" id="ARBA00022737"/>
    </source>
</evidence>
<dbReference type="EMBL" id="JAGYWB010000017">
    <property type="protein sequence ID" value="KAI0494652.1"/>
    <property type="molecule type" value="Genomic_DNA"/>
</dbReference>
<evidence type="ECO:0000313" key="4">
    <source>
        <dbReference type="Proteomes" id="UP000829196"/>
    </source>
</evidence>
<dbReference type="GO" id="GO:0009451">
    <property type="term" value="P:RNA modification"/>
    <property type="evidence" value="ECO:0007669"/>
    <property type="project" value="InterPro"/>
</dbReference>
<dbReference type="Pfam" id="PF01535">
    <property type="entry name" value="PPR"/>
    <property type="match status" value="2"/>
</dbReference>
<proteinExistence type="predicted"/>
<organism evidence="3 4">
    <name type="scientific">Dendrobium nobile</name>
    <name type="common">Orchid</name>
    <dbReference type="NCBI Taxonomy" id="94219"/>
    <lineage>
        <taxon>Eukaryota</taxon>
        <taxon>Viridiplantae</taxon>
        <taxon>Streptophyta</taxon>
        <taxon>Embryophyta</taxon>
        <taxon>Tracheophyta</taxon>
        <taxon>Spermatophyta</taxon>
        <taxon>Magnoliopsida</taxon>
        <taxon>Liliopsida</taxon>
        <taxon>Asparagales</taxon>
        <taxon>Orchidaceae</taxon>
        <taxon>Epidendroideae</taxon>
        <taxon>Malaxideae</taxon>
        <taxon>Dendrobiinae</taxon>
        <taxon>Dendrobium</taxon>
    </lineage>
</organism>
<feature type="repeat" description="PPR" evidence="2">
    <location>
        <begin position="53"/>
        <end position="83"/>
    </location>
</feature>
<dbReference type="NCBIfam" id="TIGR00756">
    <property type="entry name" value="PPR"/>
    <property type="match status" value="2"/>
</dbReference>
<dbReference type="Proteomes" id="UP000829196">
    <property type="component" value="Unassembled WGS sequence"/>
</dbReference>
<evidence type="ECO:0000256" key="2">
    <source>
        <dbReference type="PROSITE-ProRule" id="PRU00708"/>
    </source>
</evidence>
<dbReference type="AlphaFoldDB" id="A0A8T3AFV5"/>
<name>A0A8T3AFV5_DENNO</name>
<dbReference type="Gene3D" id="1.25.40.10">
    <property type="entry name" value="Tetratricopeptide repeat domain"/>
    <property type="match status" value="1"/>
</dbReference>
<dbReference type="PROSITE" id="PS51375">
    <property type="entry name" value="PPR"/>
    <property type="match status" value="2"/>
</dbReference>
<keyword evidence="1" id="KW-0677">Repeat</keyword>
<feature type="repeat" description="PPR" evidence="2">
    <location>
        <begin position="22"/>
        <end position="52"/>
    </location>
</feature>
<accession>A0A8T3AFV5</accession>
<dbReference type="PANTHER" id="PTHR47926:SF433">
    <property type="entry name" value="PENTATRICOPEPTIDE REPEAT-CONTAINING PROTEIN"/>
    <property type="match status" value="1"/>
</dbReference>
<evidence type="ECO:0008006" key="5">
    <source>
        <dbReference type="Google" id="ProtNLM"/>
    </source>
</evidence>
<gene>
    <name evidence="3" type="ORF">KFK09_024793</name>
</gene>
<comment type="caution">
    <text evidence="3">The sequence shown here is derived from an EMBL/GenBank/DDBJ whole genome shotgun (WGS) entry which is preliminary data.</text>
</comment>
<dbReference type="InterPro" id="IPR011990">
    <property type="entry name" value="TPR-like_helical_dom_sf"/>
</dbReference>
<dbReference type="GO" id="GO:0003723">
    <property type="term" value="F:RNA binding"/>
    <property type="evidence" value="ECO:0007669"/>
    <property type="project" value="InterPro"/>
</dbReference>
<dbReference type="PANTHER" id="PTHR47926">
    <property type="entry name" value="PENTATRICOPEPTIDE REPEAT-CONTAINING PROTEIN"/>
    <property type="match status" value="1"/>
</dbReference>
<dbReference type="SMR" id="A0A8T3AFV5"/>
<protein>
    <recommendedName>
        <fullName evidence="5">Pentatricopeptide repeat-containing protein</fullName>
    </recommendedName>
</protein>
<keyword evidence="4" id="KW-1185">Reference proteome</keyword>
<reference evidence="3" key="1">
    <citation type="journal article" date="2022" name="Front. Genet.">
        <title>Chromosome-Scale Assembly of the Dendrobium nobile Genome Provides Insights Into the Molecular Mechanism of the Biosynthesis of the Medicinal Active Ingredient of Dendrobium.</title>
        <authorList>
            <person name="Xu Q."/>
            <person name="Niu S.-C."/>
            <person name="Li K.-L."/>
            <person name="Zheng P.-J."/>
            <person name="Zhang X.-J."/>
            <person name="Jia Y."/>
            <person name="Liu Y."/>
            <person name="Niu Y.-X."/>
            <person name="Yu L.-H."/>
            <person name="Chen D.-F."/>
            <person name="Zhang G.-Q."/>
        </authorList>
    </citation>
    <scope>NUCLEOTIDE SEQUENCE</scope>
    <source>
        <tissue evidence="3">Leaf</tissue>
    </source>
</reference>